<dbReference type="InterPro" id="IPR013785">
    <property type="entry name" value="Aldolase_TIM"/>
</dbReference>
<dbReference type="SFLD" id="SFLDG01389">
    <property type="entry name" value="menaquinone_synthsis_involved"/>
    <property type="match status" value="1"/>
</dbReference>
<dbReference type="PANTHER" id="PTHR43076">
    <property type="entry name" value="FO SYNTHASE (COFH)"/>
    <property type="match status" value="1"/>
</dbReference>
<comment type="pathway">
    <text evidence="6">Quinol/quinone metabolism; menaquinone biosynthesis.</text>
</comment>
<dbReference type="NCBIfam" id="TIGR00423">
    <property type="entry name" value="CofH family radical SAM protein"/>
    <property type="match status" value="1"/>
</dbReference>
<keyword evidence="2 6" id="KW-0949">S-adenosyl-L-methionine</keyword>
<dbReference type="Proteomes" id="UP000192418">
    <property type="component" value="Unassembled WGS sequence"/>
</dbReference>
<dbReference type="AlphaFoldDB" id="A0A1W2B6Z9"/>
<evidence type="ECO:0000259" key="9">
    <source>
        <dbReference type="PROSITE" id="PS51918"/>
    </source>
</evidence>
<dbReference type="STRING" id="1121400.SAMN02746065_10740"/>
<keyword evidence="11" id="KW-1185">Reference proteome</keyword>
<dbReference type="InterPro" id="IPR020050">
    <property type="entry name" value="FO_synthase_su2"/>
</dbReference>
<dbReference type="InterPro" id="IPR022432">
    <property type="entry name" value="MqnE"/>
</dbReference>
<evidence type="ECO:0000256" key="5">
    <source>
        <dbReference type="ARBA" id="ARBA00023014"/>
    </source>
</evidence>
<dbReference type="PIRSF" id="PIRSF004762">
    <property type="entry name" value="CHP00423"/>
    <property type="match status" value="1"/>
</dbReference>
<gene>
    <name evidence="6" type="primary">mqnE</name>
    <name evidence="10" type="ORF">SAMN02746065_10740</name>
</gene>
<dbReference type="EMBL" id="FWXY01000007">
    <property type="protein sequence ID" value="SMC68803.1"/>
    <property type="molecule type" value="Genomic_DNA"/>
</dbReference>
<organism evidence="10 11">
    <name type="scientific">Desulfocicer vacuolatum DSM 3385</name>
    <dbReference type="NCBI Taxonomy" id="1121400"/>
    <lineage>
        <taxon>Bacteria</taxon>
        <taxon>Pseudomonadati</taxon>
        <taxon>Thermodesulfobacteriota</taxon>
        <taxon>Desulfobacteria</taxon>
        <taxon>Desulfobacterales</taxon>
        <taxon>Desulfobacteraceae</taxon>
        <taxon>Desulfocicer</taxon>
    </lineage>
</organism>
<feature type="binding site" evidence="6 7">
    <location>
        <position position="74"/>
    </location>
    <ligand>
        <name>[4Fe-4S] cluster</name>
        <dbReference type="ChEBI" id="CHEBI:49883"/>
        <note>4Fe-4S-S-AdoMet</note>
    </ligand>
</feature>
<dbReference type="GO" id="GO:0009234">
    <property type="term" value="P:menaquinone biosynthetic process"/>
    <property type="evidence" value="ECO:0007669"/>
    <property type="project" value="UniProtKB-UniRule"/>
</dbReference>
<accession>A0A1W2B6Z9</accession>
<feature type="binding site" evidence="6 7">
    <location>
        <position position="77"/>
    </location>
    <ligand>
        <name>[4Fe-4S] cluster</name>
        <dbReference type="ChEBI" id="CHEBI:49883"/>
        <note>4Fe-4S-S-AdoMet</note>
    </ligand>
</feature>
<dbReference type="GO" id="GO:0051539">
    <property type="term" value="F:4 iron, 4 sulfur cluster binding"/>
    <property type="evidence" value="ECO:0007669"/>
    <property type="project" value="UniProtKB-KW"/>
</dbReference>
<dbReference type="GO" id="GO:0102573">
    <property type="term" value="F:aminodeoxyfutalosine synthase activity"/>
    <property type="evidence" value="ECO:0007669"/>
    <property type="project" value="UniProtKB-EC"/>
</dbReference>
<comment type="function">
    <text evidence="6">Radical SAM enzyme that catalyzes the addition of the adenosyl radical to the double bond of 3-[(1-carboxyvinyl)oxy]benzoate, leading to aminodeoxyfutalosine (AFL), a key intermediate in the formation of menaquinone (MK, vitamin K2) from chorismate.</text>
</comment>
<dbReference type="GO" id="GO:0005506">
    <property type="term" value="F:iron ion binding"/>
    <property type="evidence" value="ECO:0007669"/>
    <property type="project" value="UniProtKB-UniRule"/>
</dbReference>
<evidence type="ECO:0000256" key="2">
    <source>
        <dbReference type="ARBA" id="ARBA00022691"/>
    </source>
</evidence>
<comment type="cofactor">
    <cofactor evidence="6 7">
        <name>[4Fe-4S] cluster</name>
        <dbReference type="ChEBI" id="CHEBI:49883"/>
    </cofactor>
    <text evidence="6 7">Binds 1 [4Fe-4S] cluster. The cluster is coordinated with 3 cysteines and an exchangeable S-adenosyl-L-methionine.</text>
</comment>
<name>A0A1W2B6Z9_9BACT</name>
<dbReference type="SFLD" id="SFLDF00342">
    <property type="entry name" value="cyclic_dehypoxanthine_futalosi"/>
    <property type="match status" value="1"/>
</dbReference>
<dbReference type="InterPro" id="IPR034405">
    <property type="entry name" value="F420"/>
</dbReference>
<dbReference type="SFLD" id="SFLDG01064">
    <property type="entry name" value="F420__menaquinone_cofactor_bio"/>
    <property type="match status" value="1"/>
</dbReference>
<comment type="similarity">
    <text evidence="6">Belongs to the radical SAM superfamily. MqnE family.</text>
</comment>
<dbReference type="CDD" id="cd01335">
    <property type="entry name" value="Radical_SAM"/>
    <property type="match status" value="1"/>
</dbReference>
<evidence type="ECO:0000256" key="1">
    <source>
        <dbReference type="ARBA" id="ARBA00022485"/>
    </source>
</evidence>
<keyword evidence="1 6" id="KW-0004">4Fe-4S</keyword>
<feature type="domain" description="Radical SAM core" evidence="9">
    <location>
        <begin position="56"/>
        <end position="289"/>
    </location>
</feature>
<dbReference type="EC" id="2.5.1.120" evidence="6"/>
<keyword evidence="6" id="KW-0808">Transferase</keyword>
<keyword evidence="3 6" id="KW-0479">Metal-binding</keyword>
<dbReference type="SFLD" id="SFLDS00029">
    <property type="entry name" value="Radical_SAM"/>
    <property type="match status" value="1"/>
</dbReference>
<sequence length="378" mass="43004">MNRLFRDDALKKIYDKVKKGIRLSREDGLVLYKTRDLNGVGRMADHVRRQRHGNDAFYVYNQHLNYTNICKNRCLFCAYAVDEGDDGAYLWHMDEIEKRLMARIEEPVNELHIVGGLHPSLDFDYFTGLLQTVKRVRPNAKIKAFTSVEIDYLSKLSGLSVKETILVLKEAGLDMMPGGGAEVMSERVRKKLFPKKVNAQRWLEIMEAVHRAGIPTNATMLYGHIETLEERVDHLISLRELQDKTGGFSAFIPLAFHSQNTALSHLPATNAMDDLKNIAIARLMLDNFDHIKAYWVMITEKLAQVALAYGADDLDGTIIEERITHEAGATSAKGLTRDDMERMIRDSGFVPVERDTFYNELRRDGVLTTDYKDKGHGA</sequence>
<proteinExistence type="inferred from homology"/>
<dbReference type="UniPathway" id="UPA00079"/>
<dbReference type="OrthoDB" id="9802027at2"/>
<keyword evidence="6" id="KW-0474">Menaquinone biosynthesis</keyword>
<evidence type="ECO:0000256" key="3">
    <source>
        <dbReference type="ARBA" id="ARBA00022723"/>
    </source>
</evidence>
<dbReference type="InterPro" id="IPR058240">
    <property type="entry name" value="rSAM_sf"/>
</dbReference>
<dbReference type="NCBIfam" id="TIGR03700">
    <property type="entry name" value="mena_SCO4494"/>
    <property type="match status" value="1"/>
</dbReference>
<evidence type="ECO:0000313" key="11">
    <source>
        <dbReference type="Proteomes" id="UP000192418"/>
    </source>
</evidence>
<dbReference type="Pfam" id="PF04055">
    <property type="entry name" value="Radical_SAM"/>
    <property type="match status" value="1"/>
</dbReference>
<dbReference type="InterPro" id="IPR007197">
    <property type="entry name" value="rSAM"/>
</dbReference>
<dbReference type="GO" id="GO:0044689">
    <property type="term" value="F:7,8-didemethyl-8-hydroxy-5-deazariboflavin synthase activity"/>
    <property type="evidence" value="ECO:0007669"/>
    <property type="project" value="TreeGrafter"/>
</dbReference>
<reference evidence="10 11" key="1">
    <citation type="submission" date="2017-04" db="EMBL/GenBank/DDBJ databases">
        <authorList>
            <person name="Afonso C.L."/>
            <person name="Miller P.J."/>
            <person name="Scott M.A."/>
            <person name="Spackman E."/>
            <person name="Goraichik I."/>
            <person name="Dimitrov K.M."/>
            <person name="Suarez D.L."/>
            <person name="Swayne D.E."/>
        </authorList>
    </citation>
    <scope>NUCLEOTIDE SEQUENCE [LARGE SCALE GENOMIC DNA]</scope>
    <source>
        <strain evidence="10 11">DSM 3385</strain>
    </source>
</reference>
<keyword evidence="4 6" id="KW-0408">Iron</keyword>
<evidence type="ECO:0000313" key="10">
    <source>
        <dbReference type="EMBL" id="SMC68803.1"/>
    </source>
</evidence>
<feature type="binding site" evidence="8">
    <location>
        <position position="182"/>
    </location>
    <ligand>
        <name>S-adenosyl-L-methionine</name>
        <dbReference type="ChEBI" id="CHEBI:59789"/>
    </ligand>
</feature>
<keyword evidence="5 6" id="KW-0411">Iron-sulfur</keyword>
<dbReference type="PANTHER" id="PTHR43076:SF7">
    <property type="entry name" value="AMINODEOXYFUTALOSINE SYNTHASE"/>
    <property type="match status" value="1"/>
</dbReference>
<evidence type="ECO:0000256" key="6">
    <source>
        <dbReference type="HAMAP-Rule" id="MF_00993"/>
    </source>
</evidence>
<dbReference type="SFLD" id="SFLDF00343">
    <property type="entry name" value="aminofutalosine_synthase_(mqnE"/>
    <property type="match status" value="1"/>
</dbReference>
<dbReference type="PROSITE" id="PS51918">
    <property type="entry name" value="RADICAL_SAM"/>
    <property type="match status" value="1"/>
</dbReference>
<evidence type="ECO:0000256" key="7">
    <source>
        <dbReference type="PIRSR" id="PIRSR004762-1"/>
    </source>
</evidence>
<feature type="binding site" evidence="6 7">
    <location>
        <position position="70"/>
    </location>
    <ligand>
        <name>[4Fe-4S] cluster</name>
        <dbReference type="ChEBI" id="CHEBI:49883"/>
        <note>4Fe-4S-S-AdoMet</note>
    </ligand>
</feature>
<dbReference type="SUPFAM" id="SSF102114">
    <property type="entry name" value="Radical SAM enzymes"/>
    <property type="match status" value="1"/>
</dbReference>
<dbReference type="InterPro" id="IPR006638">
    <property type="entry name" value="Elp3/MiaA/NifB-like_rSAM"/>
</dbReference>
<dbReference type="Gene3D" id="3.20.20.70">
    <property type="entry name" value="Aldolase class I"/>
    <property type="match status" value="1"/>
</dbReference>
<protein>
    <recommendedName>
        <fullName evidence="6">Aminodeoxyfutalosine synthase</fullName>
        <shortName evidence="6">AFL synthase</shortName>
        <shortName evidence="6">Aminofutalosine synthase</shortName>
        <ecNumber evidence="6">2.5.1.120</ecNumber>
    </recommendedName>
    <alternativeName>
        <fullName evidence="6">Menaquinone biosynthetic enzyme MqnE</fullName>
    </alternativeName>
</protein>
<evidence type="ECO:0000256" key="4">
    <source>
        <dbReference type="ARBA" id="ARBA00023004"/>
    </source>
</evidence>
<dbReference type="HAMAP" id="MF_00993">
    <property type="entry name" value="MqnE"/>
    <property type="match status" value="1"/>
</dbReference>
<comment type="catalytic activity">
    <reaction evidence="6">
        <text>3-[(1-carboxyvinyl)-oxy]benzoate + S-adenosyl-L-methionine + H2O = 6-amino-6-deoxyfutalosine + hydrogencarbonate + L-methionine + H(+)</text>
        <dbReference type="Rhea" id="RHEA:33075"/>
        <dbReference type="ChEBI" id="CHEBI:15377"/>
        <dbReference type="ChEBI" id="CHEBI:15378"/>
        <dbReference type="ChEBI" id="CHEBI:17544"/>
        <dbReference type="ChEBI" id="CHEBI:57844"/>
        <dbReference type="ChEBI" id="CHEBI:59789"/>
        <dbReference type="ChEBI" id="CHEBI:64286"/>
        <dbReference type="ChEBI" id="CHEBI:76981"/>
        <dbReference type="EC" id="2.5.1.120"/>
    </reaction>
</comment>
<dbReference type="SMART" id="SM00729">
    <property type="entry name" value="Elp3"/>
    <property type="match status" value="1"/>
</dbReference>
<dbReference type="Pfam" id="PF19288">
    <property type="entry name" value="CofH_C"/>
    <property type="match status" value="1"/>
</dbReference>
<dbReference type="InterPro" id="IPR045567">
    <property type="entry name" value="CofH/MnqC-like_C"/>
</dbReference>
<evidence type="ECO:0000256" key="8">
    <source>
        <dbReference type="PIRSR" id="PIRSR004762-2"/>
    </source>
</evidence>
<feature type="binding site" evidence="8">
    <location>
        <position position="76"/>
    </location>
    <ligand>
        <name>S-adenosyl-L-methionine</name>
        <dbReference type="ChEBI" id="CHEBI:59789"/>
    </ligand>
</feature>